<accession>A0A921UA89</accession>
<comment type="caution">
    <text evidence="1">The sequence shown here is derived from an EMBL/GenBank/DDBJ whole genome shotgun (WGS) entry which is preliminary data.</text>
</comment>
<dbReference type="Proteomes" id="UP000807115">
    <property type="component" value="Chromosome 7"/>
</dbReference>
<proteinExistence type="predicted"/>
<sequence length="63" mass="7052">MTTFSLLLFSNSNTIPIMFVTDCALTSLSLIGSRFSSCHTLRASLHFSKRSRHLHQTCCTCNI</sequence>
<evidence type="ECO:0000313" key="2">
    <source>
        <dbReference type="Proteomes" id="UP000807115"/>
    </source>
</evidence>
<dbReference type="AlphaFoldDB" id="A0A921UA89"/>
<reference evidence="1" key="1">
    <citation type="journal article" date="2019" name="BMC Genomics">
        <title>A new reference genome for Sorghum bicolor reveals high levels of sequence similarity between sweet and grain genotypes: implications for the genetics of sugar metabolism.</title>
        <authorList>
            <person name="Cooper E.A."/>
            <person name="Brenton Z.W."/>
            <person name="Flinn B.S."/>
            <person name="Jenkins J."/>
            <person name="Shu S."/>
            <person name="Flowers D."/>
            <person name="Luo F."/>
            <person name="Wang Y."/>
            <person name="Xia P."/>
            <person name="Barry K."/>
            <person name="Daum C."/>
            <person name="Lipzen A."/>
            <person name="Yoshinaga Y."/>
            <person name="Schmutz J."/>
            <person name="Saski C."/>
            <person name="Vermerris W."/>
            <person name="Kresovich S."/>
        </authorList>
    </citation>
    <scope>NUCLEOTIDE SEQUENCE</scope>
</reference>
<organism evidence="1 2">
    <name type="scientific">Sorghum bicolor</name>
    <name type="common">Sorghum</name>
    <name type="synonym">Sorghum vulgare</name>
    <dbReference type="NCBI Taxonomy" id="4558"/>
    <lineage>
        <taxon>Eukaryota</taxon>
        <taxon>Viridiplantae</taxon>
        <taxon>Streptophyta</taxon>
        <taxon>Embryophyta</taxon>
        <taxon>Tracheophyta</taxon>
        <taxon>Spermatophyta</taxon>
        <taxon>Magnoliopsida</taxon>
        <taxon>Liliopsida</taxon>
        <taxon>Poales</taxon>
        <taxon>Poaceae</taxon>
        <taxon>PACMAD clade</taxon>
        <taxon>Panicoideae</taxon>
        <taxon>Andropogonodae</taxon>
        <taxon>Andropogoneae</taxon>
        <taxon>Sorghinae</taxon>
        <taxon>Sorghum</taxon>
    </lineage>
</organism>
<reference evidence="1" key="2">
    <citation type="submission" date="2020-10" db="EMBL/GenBank/DDBJ databases">
        <authorList>
            <person name="Cooper E.A."/>
            <person name="Brenton Z.W."/>
            <person name="Flinn B.S."/>
            <person name="Jenkins J."/>
            <person name="Shu S."/>
            <person name="Flowers D."/>
            <person name="Luo F."/>
            <person name="Wang Y."/>
            <person name="Xia P."/>
            <person name="Barry K."/>
            <person name="Daum C."/>
            <person name="Lipzen A."/>
            <person name="Yoshinaga Y."/>
            <person name="Schmutz J."/>
            <person name="Saski C."/>
            <person name="Vermerris W."/>
            <person name="Kresovich S."/>
        </authorList>
    </citation>
    <scope>NUCLEOTIDE SEQUENCE</scope>
</reference>
<protein>
    <submittedName>
        <fullName evidence="1">Uncharacterized protein</fullName>
    </submittedName>
</protein>
<evidence type="ECO:0000313" key="1">
    <source>
        <dbReference type="EMBL" id="KAG0524592.1"/>
    </source>
</evidence>
<dbReference type="EMBL" id="CM027686">
    <property type="protein sequence ID" value="KAG0524592.1"/>
    <property type="molecule type" value="Genomic_DNA"/>
</dbReference>
<name>A0A921UA89_SORBI</name>
<gene>
    <name evidence="1" type="ORF">BDA96_07G224500</name>
</gene>